<dbReference type="EMBL" id="LAZR01016178">
    <property type="protein sequence ID" value="KKM05608.1"/>
    <property type="molecule type" value="Genomic_DNA"/>
</dbReference>
<feature type="transmembrane region" description="Helical" evidence="6">
    <location>
        <begin position="12"/>
        <end position="29"/>
    </location>
</feature>
<evidence type="ECO:0000313" key="7">
    <source>
        <dbReference type="EMBL" id="KKM05608.1"/>
    </source>
</evidence>
<dbReference type="Pfam" id="PF00400">
    <property type="entry name" value="WD40"/>
    <property type="match status" value="2"/>
</dbReference>
<dbReference type="PANTHER" id="PTHR37467:SF1">
    <property type="entry name" value="EXPORTED CALCIUM-BINDING GLYCOPROTEIN"/>
    <property type="match status" value="1"/>
</dbReference>
<dbReference type="Pfam" id="PF18884">
    <property type="entry name" value="TSP3_bac"/>
    <property type="match status" value="3"/>
</dbReference>
<proteinExistence type="predicted"/>
<dbReference type="SUPFAM" id="SSF50998">
    <property type="entry name" value="Quinoprotein alcohol dehydrogenase-like"/>
    <property type="match status" value="1"/>
</dbReference>
<dbReference type="Gene3D" id="2.130.10.10">
    <property type="entry name" value="YVTN repeat-like/Quinoprotein amine dehydrogenase"/>
    <property type="match status" value="2"/>
</dbReference>
<comment type="caution">
    <text evidence="7">The sequence shown here is derived from an EMBL/GenBank/DDBJ whole genome shotgun (WGS) entry which is preliminary data.</text>
</comment>
<dbReference type="AlphaFoldDB" id="A0A0F9K2W4"/>
<dbReference type="Gene3D" id="2.60.40.10">
    <property type="entry name" value="Immunoglobulins"/>
    <property type="match status" value="1"/>
</dbReference>
<feature type="region of interest" description="Disordered" evidence="5">
    <location>
        <begin position="705"/>
        <end position="741"/>
    </location>
</feature>
<dbReference type="PANTHER" id="PTHR37467">
    <property type="entry name" value="EXPORTED CALCIUM-BINDING GLYCOPROTEIN-RELATED"/>
    <property type="match status" value="1"/>
</dbReference>
<dbReference type="InterPro" id="IPR028974">
    <property type="entry name" value="TSP_type-3_rpt"/>
</dbReference>
<feature type="compositionally biased region" description="Basic and acidic residues" evidence="5">
    <location>
        <begin position="711"/>
        <end position="722"/>
    </location>
</feature>
<keyword evidence="2" id="KW-0964">Secreted</keyword>
<evidence type="ECO:0000256" key="5">
    <source>
        <dbReference type="SAM" id="MobiDB-lite"/>
    </source>
</evidence>
<dbReference type="InterPro" id="IPR015943">
    <property type="entry name" value="WD40/YVTN_repeat-like_dom_sf"/>
</dbReference>
<dbReference type="InterPro" id="IPR011047">
    <property type="entry name" value="Quinoprotein_ADH-like_sf"/>
</dbReference>
<protein>
    <submittedName>
        <fullName evidence="7">Uncharacterized protein</fullName>
    </submittedName>
</protein>
<keyword evidence="4" id="KW-0106">Calcium</keyword>
<feature type="transmembrane region" description="Helical" evidence="6">
    <location>
        <begin position="783"/>
        <end position="804"/>
    </location>
</feature>
<sequence>MLKNTKRQKIKLILWILVFISIILLDLNLQTINYIENSYGNKRNDKSLEGLEPYTSGSTPLWIHTAGDSIEAVAISATGEYLVSGGRDNKVYLFNKSSSTPIWNYTLPSMVWSLAISADGNYIVAAAYWDGIFLFSKSSSIPIWNYTPLGGPPAWSYVTISEDGNYLVAGGGGVMYFFNRSSSIPMWNHTAGGGGNAVAISASGNFIAKAGGDISLFNKSSSVPLWSYSSGDFFTSVDISSDGNYIIGGSWNNNKIYLFNKSSSTPMRTYLMTGSAGIEHSVAISSDGQYMTSVSRSGWVYFFDKSVDIPVWNYSTGVDFRSVTISSDGRYIGASGPQFGNDKILLFERSSPIPLWVYNPGSDPRFISISLDATYLVAGTQNNNRTILFNIIPSPFNLSSDADTPDPNGSFNLSWTSADADNYSVYVHNSFISEINKSITLLASGITRLTHSLSGLLNGDYYYLVVAINDIANLSSNCIYVDVKIAPQIIFYPTLEYLNTTEPMEIDLYLEINCSVINSTVLEGVYLTENSTGIYVNRSMSLGINNEWTYKLDISALDRGDLLSFLFYTKDSFYVRKNDSNHLNFSLFIGDIYPPFVSIDYNLLSNPNYVSESTLLNISAFDVGERPSGIFQISYKIDSGTWEVFIDLFTLNNFSEGLHTIYYNALDVAGNSIVESITIYLVTANSDIDKDGLIYSDELIHSTDPFNNDTDSDKLSDGDEVNKYQTNPLSPDTDGDKLSDGEEVNKYYTNPLSQDTDGDGFSDYDEIFTFRTNPLSVFSSPSMNFALILSKISAMIVFFLIGLFKIKSTRRRRIEKFVIKQIMDPEKKILDCNKFKSKLRGFGSQLDIKEIIEDLQISGKYILDEQIFIKSVELDEIKNVIREKVNNIYKKNLSIREKSNLTIIKI</sequence>
<dbReference type="InterPro" id="IPR013783">
    <property type="entry name" value="Ig-like_fold"/>
</dbReference>
<dbReference type="SUPFAM" id="SSF103647">
    <property type="entry name" value="TSP type-3 repeat"/>
    <property type="match status" value="1"/>
</dbReference>
<organism evidence="7">
    <name type="scientific">marine sediment metagenome</name>
    <dbReference type="NCBI Taxonomy" id="412755"/>
    <lineage>
        <taxon>unclassified sequences</taxon>
        <taxon>metagenomes</taxon>
        <taxon>ecological metagenomes</taxon>
    </lineage>
</organism>
<dbReference type="SMART" id="SM00320">
    <property type="entry name" value="WD40"/>
    <property type="match status" value="5"/>
</dbReference>
<comment type="subcellular location">
    <subcellularLocation>
        <location evidence="1">Secreted</location>
    </subcellularLocation>
</comment>
<keyword evidence="3" id="KW-0732">Signal</keyword>
<keyword evidence="6" id="KW-0472">Membrane</keyword>
<gene>
    <name evidence="7" type="ORF">LCGC14_1752360</name>
</gene>
<evidence type="ECO:0000256" key="2">
    <source>
        <dbReference type="ARBA" id="ARBA00022525"/>
    </source>
</evidence>
<evidence type="ECO:0000256" key="1">
    <source>
        <dbReference type="ARBA" id="ARBA00004613"/>
    </source>
</evidence>
<evidence type="ECO:0000256" key="4">
    <source>
        <dbReference type="ARBA" id="ARBA00022837"/>
    </source>
</evidence>
<evidence type="ECO:0000256" key="3">
    <source>
        <dbReference type="ARBA" id="ARBA00022729"/>
    </source>
</evidence>
<keyword evidence="6" id="KW-1133">Transmembrane helix</keyword>
<dbReference type="GO" id="GO:0005509">
    <property type="term" value="F:calcium ion binding"/>
    <property type="evidence" value="ECO:0007669"/>
    <property type="project" value="InterPro"/>
</dbReference>
<dbReference type="InterPro" id="IPR053180">
    <property type="entry name" value="Ca-binding_acidic-repeat"/>
</dbReference>
<reference evidence="7" key="1">
    <citation type="journal article" date="2015" name="Nature">
        <title>Complex archaea that bridge the gap between prokaryotes and eukaryotes.</title>
        <authorList>
            <person name="Spang A."/>
            <person name="Saw J.H."/>
            <person name="Jorgensen S.L."/>
            <person name="Zaremba-Niedzwiedzka K."/>
            <person name="Martijn J."/>
            <person name="Lind A.E."/>
            <person name="van Eijk R."/>
            <person name="Schleper C."/>
            <person name="Guy L."/>
            <person name="Ettema T.J."/>
        </authorList>
    </citation>
    <scope>NUCLEOTIDE SEQUENCE</scope>
</reference>
<dbReference type="InterPro" id="IPR059100">
    <property type="entry name" value="TSP3_bac"/>
</dbReference>
<keyword evidence="6" id="KW-0812">Transmembrane</keyword>
<dbReference type="InterPro" id="IPR001680">
    <property type="entry name" value="WD40_rpt"/>
</dbReference>
<evidence type="ECO:0000256" key="6">
    <source>
        <dbReference type="SAM" id="Phobius"/>
    </source>
</evidence>
<name>A0A0F9K2W4_9ZZZZ</name>
<accession>A0A0F9K2W4</accession>
<dbReference type="Gene3D" id="4.10.1080.10">
    <property type="entry name" value="TSP type-3 repeat"/>
    <property type="match status" value="1"/>
</dbReference>